<gene>
    <name evidence="2" type="ORF">g.5333</name>
</gene>
<feature type="region of interest" description="Disordered" evidence="1">
    <location>
        <begin position="329"/>
        <end position="379"/>
    </location>
</feature>
<feature type="compositionally biased region" description="Polar residues" evidence="1">
    <location>
        <begin position="370"/>
        <end position="379"/>
    </location>
</feature>
<reference evidence="2" key="1">
    <citation type="submission" date="2015-11" db="EMBL/GenBank/DDBJ databases">
        <title>De novo transcriptome assembly of four potential Pierce s Disease insect vectors from Arizona vineyards.</title>
        <authorList>
            <person name="Tassone E.E."/>
        </authorList>
    </citation>
    <scope>NUCLEOTIDE SEQUENCE</scope>
</reference>
<feature type="non-terminal residue" evidence="2">
    <location>
        <position position="1"/>
    </location>
</feature>
<evidence type="ECO:0000256" key="1">
    <source>
        <dbReference type="SAM" id="MobiDB-lite"/>
    </source>
</evidence>
<proteinExistence type="predicted"/>
<evidence type="ECO:0000313" key="2">
    <source>
        <dbReference type="EMBL" id="JAT06162.1"/>
    </source>
</evidence>
<organism evidence="2">
    <name type="scientific">Homalodisca liturata</name>
    <dbReference type="NCBI Taxonomy" id="320908"/>
    <lineage>
        <taxon>Eukaryota</taxon>
        <taxon>Metazoa</taxon>
        <taxon>Ecdysozoa</taxon>
        <taxon>Arthropoda</taxon>
        <taxon>Hexapoda</taxon>
        <taxon>Insecta</taxon>
        <taxon>Pterygota</taxon>
        <taxon>Neoptera</taxon>
        <taxon>Paraneoptera</taxon>
        <taxon>Hemiptera</taxon>
        <taxon>Auchenorrhyncha</taxon>
        <taxon>Membracoidea</taxon>
        <taxon>Cicadellidae</taxon>
        <taxon>Cicadellinae</taxon>
        <taxon>Proconiini</taxon>
        <taxon>Homalodisca</taxon>
    </lineage>
</organism>
<accession>A0A1B6K3X1</accession>
<dbReference type="AlphaFoldDB" id="A0A1B6K3X1"/>
<sequence length="379" mass="43490">TENQINPTSESRNLSKFNSKSVLQLASHFDEKNHNIPSSVPYTSYRSSTIANQQTHTHEHFENKENKLFIKTDNDHSERNTNQAFKRETTVDETASMKLVSYWKSYWDDLVTEQRDPRENVKREENKMPSIRVLEDGDSDDTGNSSTFKNTIKINNSYNDTDNLVAVNGNKKVRGSTIVMQNNQRSLKLDVNKSYSCLPNSSNDSNMNENIEIKSKYSDPVVDLIDSKSNFENFNDIDKNIKLNNNPVIQKTANNNSEQTETAENKFTDITCEKALKTDIREHCSKSTDIGQANEFKIRFEKAKQFFKHLEQSELGGIKGREYRSMPRLDLASSNARRQSVDSDSGADTRPRKQRGRYKSRRKKRKDSTKVQSAPTSDT</sequence>
<name>A0A1B6K3X1_9HEMI</name>
<dbReference type="EMBL" id="GECU01001545">
    <property type="protein sequence ID" value="JAT06162.1"/>
    <property type="molecule type" value="Transcribed_RNA"/>
</dbReference>
<feature type="compositionally biased region" description="Basic residues" evidence="1">
    <location>
        <begin position="352"/>
        <end position="367"/>
    </location>
</feature>
<protein>
    <submittedName>
        <fullName evidence="2">Uncharacterized protein</fullName>
    </submittedName>
</protein>
<feature type="non-terminal residue" evidence="2">
    <location>
        <position position="379"/>
    </location>
</feature>